<comment type="caution">
    <text evidence="2">The sequence shown here is derived from an EMBL/GenBank/DDBJ whole genome shotgun (WGS) entry which is preliminary data.</text>
</comment>
<feature type="transmembrane region" description="Helical" evidence="1">
    <location>
        <begin position="22"/>
        <end position="42"/>
    </location>
</feature>
<evidence type="ECO:0000256" key="1">
    <source>
        <dbReference type="SAM" id="Phobius"/>
    </source>
</evidence>
<keyword evidence="1" id="KW-0812">Transmembrane</keyword>
<sequence>MLVQLLTAAAEAESNEAGTTALLVGGGIMAFFLLALLVTVSYTNVGRRHDAHAEVSDTHRQHSNKHGHH</sequence>
<proteinExistence type="predicted"/>
<evidence type="ECO:0000313" key="2">
    <source>
        <dbReference type="EMBL" id="GAA3686364.1"/>
    </source>
</evidence>
<name>A0ABP7CBI4_9MICC</name>
<keyword evidence="1" id="KW-1133">Transmembrane helix</keyword>
<evidence type="ECO:0000313" key="3">
    <source>
        <dbReference type="Proteomes" id="UP001500752"/>
    </source>
</evidence>
<organism evidence="2 3">
    <name type="scientific">Arthrobacter ginkgonis</name>
    <dbReference type="NCBI Taxonomy" id="1630594"/>
    <lineage>
        <taxon>Bacteria</taxon>
        <taxon>Bacillati</taxon>
        <taxon>Actinomycetota</taxon>
        <taxon>Actinomycetes</taxon>
        <taxon>Micrococcales</taxon>
        <taxon>Micrococcaceae</taxon>
        <taxon>Arthrobacter</taxon>
    </lineage>
</organism>
<dbReference type="Proteomes" id="UP001500752">
    <property type="component" value="Unassembled WGS sequence"/>
</dbReference>
<evidence type="ECO:0008006" key="4">
    <source>
        <dbReference type="Google" id="ProtNLM"/>
    </source>
</evidence>
<dbReference type="RefSeq" id="WP_345151124.1">
    <property type="nucleotide sequence ID" value="NZ_BAABEO010000017.1"/>
</dbReference>
<protein>
    <recommendedName>
        <fullName evidence="4">4-hydroxybenzoate polyprenyltransferase</fullName>
    </recommendedName>
</protein>
<gene>
    <name evidence="2" type="ORF">GCM10023081_24640</name>
</gene>
<keyword evidence="3" id="KW-1185">Reference proteome</keyword>
<keyword evidence="1" id="KW-0472">Membrane</keyword>
<dbReference type="EMBL" id="BAABEO010000017">
    <property type="protein sequence ID" value="GAA3686364.1"/>
    <property type="molecule type" value="Genomic_DNA"/>
</dbReference>
<reference evidence="3" key="1">
    <citation type="journal article" date="2019" name="Int. J. Syst. Evol. Microbiol.">
        <title>The Global Catalogue of Microorganisms (GCM) 10K type strain sequencing project: providing services to taxonomists for standard genome sequencing and annotation.</title>
        <authorList>
            <consortium name="The Broad Institute Genomics Platform"/>
            <consortium name="The Broad Institute Genome Sequencing Center for Infectious Disease"/>
            <person name="Wu L."/>
            <person name="Ma J."/>
        </authorList>
    </citation>
    <scope>NUCLEOTIDE SEQUENCE [LARGE SCALE GENOMIC DNA]</scope>
    <source>
        <strain evidence="3">JCM 30742</strain>
    </source>
</reference>
<accession>A0ABP7CBI4</accession>